<proteinExistence type="predicted"/>
<dbReference type="Pfam" id="PF12671">
    <property type="entry name" value="Amidase_6"/>
    <property type="match status" value="1"/>
</dbReference>
<dbReference type="STRING" id="1348624.GCA_001591545_03913"/>
<dbReference type="InterPro" id="IPR024301">
    <property type="entry name" value="Amidase_6"/>
</dbReference>
<evidence type="ECO:0000259" key="1">
    <source>
        <dbReference type="Pfam" id="PF12671"/>
    </source>
</evidence>
<keyword evidence="2" id="KW-0167">Capsid protein</keyword>
<reference evidence="2 3" key="1">
    <citation type="submission" date="2018-06" db="EMBL/GenBank/DDBJ databases">
        <authorList>
            <consortium name="Pathogen Informatics"/>
            <person name="Doyle S."/>
        </authorList>
    </citation>
    <scope>NUCLEOTIDE SEQUENCE [LARGE SCALE GENOMIC DNA]</scope>
    <source>
        <strain evidence="2 3">NCTC4824</strain>
    </source>
</reference>
<gene>
    <name evidence="2" type="primary">yhbB</name>
    <name evidence="2" type="ORF">NCTC4824_03098</name>
</gene>
<protein>
    <submittedName>
        <fullName evidence="2">Spore coat protein YhbB</fullName>
    </submittedName>
</protein>
<feature type="domain" description="Putative amidase" evidence="1">
    <location>
        <begin position="131"/>
        <end position="283"/>
    </location>
</feature>
<keyword evidence="3" id="KW-1185">Reference proteome</keyword>
<evidence type="ECO:0000313" key="2">
    <source>
        <dbReference type="EMBL" id="SQI61181.1"/>
    </source>
</evidence>
<sequence>MKKQLVANLEKRAMELVGREKMEEEKIIRKLDSIRNRNAEIVKVIANGKISKKEKVEEHEHVYYDVHLKYLIKMNEEMYLEEEIERRKASFYRGGLFEDVELPMHIPDERQEELFIVDDNLEDIQRERFTYNRLDAVRYAEKWWNTYNPAYEKFEVDCTNYISQCLHAGGAPMRGYPNRSKGWWYQNKNWSYSWSVANALKVYLQSSKTGLKAQEVNDPLQLKLGDVICYDFQGDGRFDHNTIVTAKDASGMPLVNAHTYNSRMRYWAYEDSTAYTPNIKYKMFTIIDG</sequence>
<evidence type="ECO:0000313" key="3">
    <source>
        <dbReference type="Proteomes" id="UP000249134"/>
    </source>
</evidence>
<dbReference type="KEGG" id="blen:NCTC4824_03098"/>
<name>A0A2X4WDD7_LEDLE</name>
<dbReference type="PANTHER" id="PTHR40032">
    <property type="entry name" value="EXPORTED PROTEIN-RELATED"/>
    <property type="match status" value="1"/>
</dbReference>
<accession>A0A2X4WDD7</accession>
<dbReference type="PANTHER" id="PTHR40032:SF1">
    <property type="entry name" value="EXPORTED PROTEIN"/>
    <property type="match status" value="1"/>
</dbReference>
<dbReference type="EMBL" id="LS483476">
    <property type="protein sequence ID" value="SQI61181.1"/>
    <property type="molecule type" value="Genomic_DNA"/>
</dbReference>
<dbReference type="RefSeq" id="WP_066146304.1">
    <property type="nucleotide sequence ID" value="NZ_CBCSGM010000001.1"/>
</dbReference>
<organism evidence="2 3">
    <name type="scientific">Lederbergia lenta</name>
    <name type="common">Bacillus lentus</name>
    <dbReference type="NCBI Taxonomy" id="1467"/>
    <lineage>
        <taxon>Bacteria</taxon>
        <taxon>Bacillati</taxon>
        <taxon>Bacillota</taxon>
        <taxon>Bacilli</taxon>
        <taxon>Bacillales</taxon>
        <taxon>Bacillaceae</taxon>
        <taxon>Lederbergia</taxon>
    </lineage>
</organism>
<keyword evidence="2" id="KW-0946">Virion</keyword>
<dbReference type="Proteomes" id="UP000249134">
    <property type="component" value="Chromosome 1"/>
</dbReference>
<dbReference type="AlphaFoldDB" id="A0A2X4WDD7"/>